<evidence type="ECO:0000259" key="23">
    <source>
        <dbReference type="PROSITE" id="PS50110"/>
    </source>
</evidence>
<dbReference type="EC" id="2.7.13.3" evidence="3"/>
<evidence type="ECO:0000256" key="7">
    <source>
        <dbReference type="ARBA" id="ARBA00022692"/>
    </source>
</evidence>
<dbReference type="InterPro" id="IPR036097">
    <property type="entry name" value="HisK_dim/P_sf"/>
</dbReference>
<dbReference type="Pfam" id="PF00072">
    <property type="entry name" value="Response_reg"/>
    <property type="match status" value="2"/>
</dbReference>
<dbReference type="AlphaFoldDB" id="A0A127K8F8"/>
<dbReference type="SMART" id="SM00387">
    <property type="entry name" value="HATPase_c"/>
    <property type="match status" value="1"/>
</dbReference>
<feature type="transmembrane region" description="Helical" evidence="21">
    <location>
        <begin position="25"/>
        <end position="46"/>
    </location>
</feature>
<keyword evidence="13 21" id="KW-0472">Membrane</keyword>
<dbReference type="PANTHER" id="PTHR45339:SF1">
    <property type="entry name" value="HYBRID SIGNAL TRANSDUCTION HISTIDINE KINASE J"/>
    <property type="match status" value="1"/>
</dbReference>
<dbReference type="Gene3D" id="3.30.565.10">
    <property type="entry name" value="Histidine kinase-like ATPase, C-terminal domain"/>
    <property type="match status" value="1"/>
</dbReference>
<evidence type="ECO:0000256" key="10">
    <source>
        <dbReference type="ARBA" id="ARBA00022840"/>
    </source>
</evidence>
<evidence type="ECO:0000259" key="24">
    <source>
        <dbReference type="PROSITE" id="PS50894"/>
    </source>
</evidence>
<comment type="function">
    <text evidence="14">Member of the two-component regulatory system BvgS/BvgA. Phosphorylates BvgA via a four-step phosphorelay in response to environmental signals.</text>
</comment>
<evidence type="ECO:0000256" key="11">
    <source>
        <dbReference type="ARBA" id="ARBA00022989"/>
    </source>
</evidence>
<evidence type="ECO:0000256" key="15">
    <source>
        <dbReference type="ARBA" id="ARBA00064003"/>
    </source>
</evidence>
<evidence type="ECO:0000256" key="4">
    <source>
        <dbReference type="ARBA" id="ARBA00022475"/>
    </source>
</evidence>
<keyword evidence="8" id="KW-0547">Nucleotide-binding</keyword>
<evidence type="ECO:0000256" key="17">
    <source>
        <dbReference type="ARBA" id="ARBA00070152"/>
    </source>
</evidence>
<keyword evidence="12" id="KW-0902">Two-component regulatory system</keyword>
<keyword evidence="26" id="KW-1185">Reference proteome</keyword>
<dbReference type="SUPFAM" id="SSF52172">
    <property type="entry name" value="CheY-like"/>
    <property type="match status" value="2"/>
</dbReference>
<dbReference type="Gene3D" id="3.40.50.2300">
    <property type="match status" value="2"/>
</dbReference>
<dbReference type="RefSeq" id="WP_053085838.1">
    <property type="nucleotide sequence ID" value="NZ_CP014646.1"/>
</dbReference>
<dbReference type="SUPFAM" id="SSF47226">
    <property type="entry name" value="Histidine-containing phosphotransfer domain, HPT domain"/>
    <property type="match status" value="1"/>
</dbReference>
<dbReference type="PANTHER" id="PTHR45339">
    <property type="entry name" value="HYBRID SIGNAL TRANSDUCTION HISTIDINE KINASE J"/>
    <property type="match status" value="1"/>
</dbReference>
<dbReference type="FunFam" id="3.30.565.10:FF:000010">
    <property type="entry name" value="Sensor histidine kinase RcsC"/>
    <property type="match status" value="1"/>
</dbReference>
<evidence type="ECO:0000313" key="26">
    <source>
        <dbReference type="Proteomes" id="UP000036902"/>
    </source>
</evidence>
<dbReference type="InterPro" id="IPR003594">
    <property type="entry name" value="HATPase_dom"/>
</dbReference>
<evidence type="ECO:0000256" key="13">
    <source>
        <dbReference type="ARBA" id="ARBA00023136"/>
    </source>
</evidence>
<dbReference type="InterPro" id="IPR001789">
    <property type="entry name" value="Sig_transdc_resp-reg_receiver"/>
</dbReference>
<feature type="domain" description="HPt" evidence="24">
    <location>
        <begin position="915"/>
        <end position="1013"/>
    </location>
</feature>
<dbReference type="SUPFAM" id="SSF55874">
    <property type="entry name" value="ATPase domain of HSP90 chaperone/DNA topoisomerase II/histidine kinase"/>
    <property type="match status" value="1"/>
</dbReference>
<keyword evidence="10" id="KW-0067">ATP-binding</keyword>
<comment type="subunit">
    <text evidence="15">At low DSF concentrations, interacts with RpfF.</text>
</comment>
<evidence type="ECO:0000313" key="25">
    <source>
        <dbReference type="EMBL" id="AMO38239.1"/>
    </source>
</evidence>
<dbReference type="Pfam" id="PF01627">
    <property type="entry name" value="Hpt"/>
    <property type="match status" value="1"/>
</dbReference>
<reference evidence="26" key="1">
    <citation type="submission" date="2016-03" db="EMBL/GenBank/DDBJ databases">
        <authorList>
            <person name="Ma C."/>
            <person name="Zhou S."/>
            <person name="Yang G."/>
        </authorList>
    </citation>
    <scope>NUCLEOTIDE SEQUENCE [LARGE SCALE GENOMIC DNA]</scope>
    <source>
        <strain evidence="26">SgZ-1</strain>
    </source>
</reference>
<dbReference type="InterPro" id="IPR003661">
    <property type="entry name" value="HisK_dim/P_dom"/>
</dbReference>
<keyword evidence="5 19" id="KW-0597">Phosphoprotein</keyword>
<dbReference type="SMART" id="SM00388">
    <property type="entry name" value="HisKA"/>
    <property type="match status" value="1"/>
</dbReference>
<keyword evidence="6" id="KW-0808">Transferase</keyword>
<dbReference type="GO" id="GO:0005524">
    <property type="term" value="F:ATP binding"/>
    <property type="evidence" value="ECO:0007669"/>
    <property type="project" value="UniProtKB-KW"/>
</dbReference>
<dbReference type="Gene3D" id="6.10.340.10">
    <property type="match status" value="1"/>
</dbReference>
<dbReference type="GO" id="GO:0000155">
    <property type="term" value="F:phosphorelay sensor kinase activity"/>
    <property type="evidence" value="ECO:0007669"/>
    <property type="project" value="InterPro"/>
</dbReference>
<dbReference type="PROSITE" id="PS50894">
    <property type="entry name" value="HPT"/>
    <property type="match status" value="1"/>
</dbReference>
<feature type="domain" description="Response regulatory" evidence="23">
    <location>
        <begin position="611"/>
        <end position="730"/>
    </location>
</feature>
<dbReference type="CDD" id="cd16922">
    <property type="entry name" value="HATPase_EvgS-ArcB-TorS-like"/>
    <property type="match status" value="1"/>
</dbReference>
<dbReference type="InterPro" id="IPR011006">
    <property type="entry name" value="CheY-like_superfamily"/>
</dbReference>
<dbReference type="FunFam" id="1.10.287.130:FF:000002">
    <property type="entry name" value="Two-component osmosensing histidine kinase"/>
    <property type="match status" value="1"/>
</dbReference>
<feature type="compositionally biased region" description="Low complexity" evidence="20">
    <location>
        <begin position="887"/>
        <end position="897"/>
    </location>
</feature>
<comment type="subcellular location">
    <subcellularLocation>
        <location evidence="2">Cell membrane</location>
        <topology evidence="2">Multi-pass membrane protein</topology>
    </subcellularLocation>
</comment>
<dbReference type="CDD" id="cd17546">
    <property type="entry name" value="REC_hyHK_CKI1_RcsC-like"/>
    <property type="match status" value="2"/>
</dbReference>
<dbReference type="Pfam" id="PF02518">
    <property type="entry name" value="HATPase_c"/>
    <property type="match status" value="1"/>
</dbReference>
<organism evidence="25 26">
    <name type="scientific">Thauera humireducens</name>
    <dbReference type="NCBI Taxonomy" id="1134435"/>
    <lineage>
        <taxon>Bacteria</taxon>
        <taxon>Pseudomonadati</taxon>
        <taxon>Pseudomonadota</taxon>
        <taxon>Betaproteobacteria</taxon>
        <taxon>Rhodocyclales</taxon>
        <taxon>Zoogloeaceae</taxon>
        <taxon>Thauera</taxon>
    </lineage>
</organism>
<keyword evidence="9" id="KW-0418">Kinase</keyword>
<dbReference type="InterPro" id="IPR036890">
    <property type="entry name" value="HATPase_C_sf"/>
</dbReference>
<name>A0A127K8F8_9RHOO</name>
<dbReference type="Gene3D" id="1.10.287.130">
    <property type="match status" value="1"/>
</dbReference>
<keyword evidence="7 21" id="KW-0812">Transmembrane</keyword>
<evidence type="ECO:0000256" key="14">
    <source>
        <dbReference type="ARBA" id="ARBA00058004"/>
    </source>
</evidence>
<evidence type="ECO:0000256" key="5">
    <source>
        <dbReference type="ARBA" id="ARBA00022553"/>
    </source>
</evidence>
<dbReference type="CDD" id="cd00082">
    <property type="entry name" value="HisKA"/>
    <property type="match status" value="1"/>
</dbReference>
<dbReference type="GO" id="GO:0005886">
    <property type="term" value="C:plasma membrane"/>
    <property type="evidence" value="ECO:0007669"/>
    <property type="project" value="UniProtKB-SubCell"/>
</dbReference>
<feature type="region of interest" description="Disordered" evidence="20">
    <location>
        <begin position="877"/>
        <end position="897"/>
    </location>
</feature>
<evidence type="ECO:0000256" key="12">
    <source>
        <dbReference type="ARBA" id="ARBA00023012"/>
    </source>
</evidence>
<evidence type="ECO:0000256" key="20">
    <source>
        <dbReference type="SAM" id="MobiDB-lite"/>
    </source>
</evidence>
<keyword evidence="4" id="KW-1003">Cell membrane</keyword>
<feature type="modified residue" description="Phosphohistidine" evidence="18">
    <location>
        <position position="954"/>
    </location>
</feature>
<keyword evidence="11 21" id="KW-1133">Transmembrane helix</keyword>
<evidence type="ECO:0000256" key="9">
    <source>
        <dbReference type="ARBA" id="ARBA00022777"/>
    </source>
</evidence>
<dbReference type="InterPro" id="IPR004358">
    <property type="entry name" value="Sig_transdc_His_kin-like_C"/>
</dbReference>
<evidence type="ECO:0000256" key="16">
    <source>
        <dbReference type="ARBA" id="ARBA00068150"/>
    </source>
</evidence>
<dbReference type="STRING" id="1134435.AC731_015640"/>
<proteinExistence type="predicted"/>
<dbReference type="SMART" id="SM00448">
    <property type="entry name" value="REC"/>
    <property type="match status" value="2"/>
</dbReference>
<gene>
    <name evidence="25" type="ORF">AC731_015640</name>
</gene>
<evidence type="ECO:0000256" key="19">
    <source>
        <dbReference type="PROSITE-ProRule" id="PRU00169"/>
    </source>
</evidence>
<dbReference type="EMBL" id="CP014646">
    <property type="protein sequence ID" value="AMO38239.1"/>
    <property type="molecule type" value="Genomic_DNA"/>
</dbReference>
<dbReference type="KEGG" id="thu:AC731_015640"/>
<evidence type="ECO:0000256" key="18">
    <source>
        <dbReference type="PROSITE-ProRule" id="PRU00110"/>
    </source>
</evidence>
<feature type="transmembrane region" description="Helical" evidence="21">
    <location>
        <begin position="262"/>
        <end position="284"/>
    </location>
</feature>
<dbReference type="PRINTS" id="PR00344">
    <property type="entry name" value="BCTRLSENSOR"/>
</dbReference>
<dbReference type="Pfam" id="PF00512">
    <property type="entry name" value="HisKA"/>
    <property type="match status" value="1"/>
</dbReference>
<dbReference type="SUPFAM" id="SSF47384">
    <property type="entry name" value="Homodimeric domain of signal transducing histidine kinase"/>
    <property type="match status" value="1"/>
</dbReference>
<evidence type="ECO:0000256" key="8">
    <source>
        <dbReference type="ARBA" id="ARBA00022741"/>
    </source>
</evidence>
<feature type="domain" description="Histidine kinase" evidence="22">
    <location>
        <begin position="369"/>
        <end position="590"/>
    </location>
</feature>
<accession>A0A127K8F8</accession>
<protein>
    <recommendedName>
        <fullName evidence="16">Sensory/regulatory protein RpfC</fullName>
        <ecNumber evidence="3">2.7.13.3</ecNumber>
    </recommendedName>
    <alternativeName>
        <fullName evidence="17">Virulence sensor protein BvgS</fullName>
    </alternativeName>
</protein>
<dbReference type="Gene3D" id="1.20.120.160">
    <property type="entry name" value="HPT domain"/>
    <property type="match status" value="1"/>
</dbReference>
<dbReference type="CDD" id="cd00088">
    <property type="entry name" value="HPT"/>
    <property type="match status" value="1"/>
</dbReference>
<dbReference type="PROSITE" id="PS50110">
    <property type="entry name" value="RESPONSE_REGULATORY"/>
    <property type="match status" value="2"/>
</dbReference>
<evidence type="ECO:0000256" key="6">
    <source>
        <dbReference type="ARBA" id="ARBA00022679"/>
    </source>
</evidence>
<dbReference type="InterPro" id="IPR036641">
    <property type="entry name" value="HPT_dom_sf"/>
</dbReference>
<feature type="modified residue" description="4-aspartylphosphate" evidence="19">
    <location>
        <position position="665"/>
    </location>
</feature>
<sequence>MHTTPPTATTPPSPHAHRRSLKRRLTLQVSGFVAAVMVLITALVAVQMDGHLSRLMQTSLLEVGRANQALLEQRIAALVENTERLAVNELVINGLVDEQGRQSYLPKLAENFAAERDVVRLALVDFDGRPVFQTGPRIVNYDASPALRGALAMGQRTLYIRLPEQQLVVAAPISFYNTTQGAVAVAFDLSAIVARNPLHHPQAYLRFFKDGTPLFAHNFREGETYITQRIVPGASEPLLGALGLELEIGLPETVYRDPVWEALLSFLLVGLALTVVAVFLSTWIGNTIAAPLLTLYRRVIGEDDAALARPLGTGDELEDLAAAFARRTAELRQMQGELEQRVVQRTAELSAARHEAEEANRAKSDFLANMSHEIRTPLNVIIGMVHLTLGTALGERQRNYLVKVHRSAEALLTLINDILDFSKIEARKLALDAVAFDLHDVLDDFSNVIGLKAEEKRLELLFDLSPGLPRHLVGDPLRLGQVLTNLGYNAVKFTERGEVVVSVREVEREVDRVTLQFTVRDTGIGISAEQMARLFQQFSQADSSTTRRYGGTGLGLAISRHLVEMMGGRIWAESQLGAGSAFHFTLPARCHDQPAEHGEAPHADLGLAALRILVVDDNESARKVCENMLDALQLACSSAASGPEALAELERAERAGQAYDLVLMDWMMPDMDGLSCAREIARRLRPEHLPKVIIVTARDPGDLPADAAVFGAIGKPVTPSSLLDAILRALGHSGPTHSRRALRAEESRAVYDQLRGAHLLLVEDNELNQELAVDLLRNAGISLRVAANGREALDWLERERFDGVLMDLQMPVMDGYAATRAIRLDPRWRGLPVIAMTANVMAGDREKALAAGLDDHIGKPLDVARMFQTLAQWIKPRGAAPQPDRPPATQALPPGLPATLPGIDLQRGLEGCDGEPQIYLTLLRLFAQGEADFAARFARARQEGDHAAATRHAHTLKGVAATIGALPLSAAARELEQACRRSAPDAEIDATLGTVIEALAPVLDGLAGMPASAPASRSATAVDPGALAEGLARLRTLLQTGDTEAVELFEALRESLRGQLPADKIRRLAHSIAHYDFDQALGELKDIAETLRIDSGTPA</sequence>
<evidence type="ECO:0000256" key="2">
    <source>
        <dbReference type="ARBA" id="ARBA00004651"/>
    </source>
</evidence>
<dbReference type="InterPro" id="IPR005467">
    <property type="entry name" value="His_kinase_dom"/>
</dbReference>
<dbReference type="InterPro" id="IPR008207">
    <property type="entry name" value="Sig_transdc_His_kin_Hpt_dom"/>
</dbReference>
<dbReference type="PROSITE" id="PS50109">
    <property type="entry name" value="HIS_KIN"/>
    <property type="match status" value="1"/>
</dbReference>
<evidence type="ECO:0000259" key="22">
    <source>
        <dbReference type="PROSITE" id="PS50109"/>
    </source>
</evidence>
<feature type="modified residue" description="4-aspartylphosphate" evidence="19">
    <location>
        <position position="807"/>
    </location>
</feature>
<evidence type="ECO:0000256" key="21">
    <source>
        <dbReference type="SAM" id="Phobius"/>
    </source>
</evidence>
<comment type="catalytic activity">
    <reaction evidence="1">
        <text>ATP + protein L-histidine = ADP + protein N-phospho-L-histidine.</text>
        <dbReference type="EC" id="2.7.13.3"/>
    </reaction>
</comment>
<evidence type="ECO:0000256" key="1">
    <source>
        <dbReference type="ARBA" id="ARBA00000085"/>
    </source>
</evidence>
<evidence type="ECO:0000256" key="3">
    <source>
        <dbReference type="ARBA" id="ARBA00012438"/>
    </source>
</evidence>
<dbReference type="Proteomes" id="UP000036902">
    <property type="component" value="Chromosome"/>
</dbReference>
<feature type="domain" description="Response regulatory" evidence="23">
    <location>
        <begin position="758"/>
        <end position="874"/>
    </location>
</feature>